<dbReference type="Gene3D" id="1.10.287.1490">
    <property type="match status" value="3"/>
</dbReference>
<accession>A0A6J8E5P3</accession>
<comment type="subcellular location">
    <subcellularLocation>
        <location evidence="1">Cytoplasm</location>
    </subcellularLocation>
</comment>
<sequence>MDSNKRKALIEWVNSLVPSNSIRSVLDLQDGKAFIQLLQLSDECLVPEAPNTSQQRLDLVKQYLEGFYSVSLLPGSTLLDFKLIVQDSVSRKDKEWELGKILLALLEACVLEKKNNTFVTTATSLPELVQMEIMQMLQPLIINAQDVGNHLTEDFADILTKTTDTNAHQDAALFFQLVTQGNMSRVTSTPNVDHSFNFSRFSNHVASPVSQHHQFNTSLSSEIASPLRMMTIANSPCTPLSALMQSPQLAQKALIRQREREIKKLELSLQNERHLRTELEFDLHEKTEKLNDKDNKIKEFEKVVKQQRKVQDMVDEIDTLRQEKEKNEKDLTRVQQKMNELQNIKDHYVIVEQENKQLTEEFSKMRAEIQTMDSLKKSHEEYRTQCHLKSVRLSELESLIQHKNSELESKNIEMCHSEEKNRNLLSQIDSLKKDQEEFEELLSCRGAVNGESMGVISDKRIKELEDEMAHMKSSWVELSVHEQLQQKLDAVSEARDTFETKFSDVHKRYLEKDSQVDQLQLEVSKLKSSIDVHQENQTELEKKVKEVEQEINHLRQSEAKLISSEESAIAARKAAEEQIIALQKDQSRLQTEFKLTVQELEGTKQASENRRQTMAASIDVALSEKKTLEQRLLKSNQKLEEQVTELKAKLHTEQEEAAKSEETLKSKVQALQLSLKQTEILLENEKWTKDNTITAIREELKEIQEELTETENRLQIEIAQLTENKNQLEEQITEQKDSYVQKIDKISSELLAFKATARQKENDMCDKLQSVKDENIALKNELDNLKAASEKLVSTMEQKYCKFENKAKDQEESLRKELKALQGKYQWSQHDQESLSEEISDLKDSIKEKCLEIENLQSEIMSHKQCVNDLKGQVSQVTNSKENLQKQLEEMKENLSGEQENHAELVNKISHEHETEIQKLRNCLSAKEASSLDTQQNLETCMNEIQTSLEKEMERSKEKERLCNIQIAQFKNQLAELQGKYDKETSSHSSILTTLNNELEQQRIMTAVSEEKLNKEVQKGHAELTKSTAEYNELDMKYKSVTDHERTRDSRMKELHQQISELESRKRDLENLSEEKNEKVDDLTGQIVLIKKVAESKQADNDKLGSENKSLNAKVEDLNEKLLKECKENDDMRHKHKEINCHVKQLENQLFEVNNKLVETEKVLEEKSLSLSQEVEAVSLRDGEISDLKVSLRNTEEDVVSSKEQVCKLTEENSQLNKSLENLNNELKNLQLVFNSKEIELNEKIQTLLESHKNEILELKESSESEIKVLNSEIDKMKSDLLSCDTEIHRLEEENRDLKSSLELLKQEHSQELERIYSEKESVLNDCETKLKGTNEKLCKEKNELIENHKAELQSLNSELSDSKQKFDNTIVQLKEQSKNDLESLKNEFKLQVERMTGELKQENEKISSLKKECKVKVSETEKYWQSQLEQLQDEYAQASDEQKQEYDSQVQEQEVRYQSQYEALVQEREMILSNQKMAFQERVNYLENRLTQRQTEIQTLTKEMNEDKEKTETDYKQKLANIESILKKEMSNQKDLMNELKQNKERVNELQSALREKRTSYETSLKASKNAWDSDLDNLREEYNGKMSELEREKNRQIEDEKQRRINMEESCHHLEERMETSLAENNSLKQQLAAVEEEKNQLILDYEKTLDLKNNDFTDQEKLKKKIEMFKSQVQKLEVEKNFHRDQLDKKVKEIKEELEYREKQWSEEMEGCKKQYTEANQQKIHLQQQMKNIGENTDKKDKTIAQYQKYYAQKKETNLLLQQEVAINKKLADNFKEKTEKLESEMNKLKNNYKAKSEKLEKELEQLKVHIEEQKHKFSKTETEVAPLKSQLQEELNKNKTLQNKVKTLEVQLDYADKQVRELRHKLDDAGTVFLGDNSEFMKLKKESDVSLMETSFRDDGGPLTPYNLRSSRKFSLERNSSQSSLEHQCKSDGDEKNVSPLSLRSHGRRTSLSDPNLNATIASIDSVRSTTSKGMKRFVNDEDDEGEVLEWKRLGELSRRNTLCLPHLKTSYPVETQKIQLRVFPDRQLQQSHLSTNSLKKRKQELVEEDDLKTEFYDSTKNKQAKHVNTVYQKPGPPTPGNSNKRNSRGTPGRGLLHSPRSPMTSGRRRTPKRTPKKTPKKETNENVKPSTTFSIGFTPKNKRLTRQHGFVSASKSSTKLSRMLTWDINLDSP</sequence>
<reference evidence="7 8" key="1">
    <citation type="submission" date="2020-06" db="EMBL/GenBank/DDBJ databases">
        <authorList>
            <person name="Li R."/>
            <person name="Bekaert M."/>
        </authorList>
    </citation>
    <scope>NUCLEOTIDE SEQUENCE [LARGE SCALE GENOMIC DNA]</scope>
    <source>
        <strain evidence="8">wild</strain>
    </source>
</reference>
<evidence type="ECO:0000313" key="8">
    <source>
        <dbReference type="Proteomes" id="UP000507470"/>
    </source>
</evidence>
<feature type="coiled-coil region" evidence="5">
    <location>
        <begin position="255"/>
        <end position="368"/>
    </location>
</feature>
<dbReference type="GO" id="GO:0005737">
    <property type="term" value="C:cytoplasm"/>
    <property type="evidence" value="ECO:0007669"/>
    <property type="project" value="UniProtKB-SubCell"/>
</dbReference>
<evidence type="ECO:0000256" key="6">
    <source>
        <dbReference type="SAM" id="MobiDB-lite"/>
    </source>
</evidence>
<keyword evidence="8" id="KW-1185">Reference proteome</keyword>
<proteinExistence type="predicted"/>
<name>A0A6J8E5P3_MYTCO</name>
<evidence type="ECO:0000256" key="2">
    <source>
        <dbReference type="ARBA" id="ARBA00022490"/>
    </source>
</evidence>
<feature type="coiled-coil region" evidence="5">
    <location>
        <begin position="942"/>
        <end position="987"/>
    </location>
</feature>
<organism evidence="7 8">
    <name type="scientific">Mytilus coruscus</name>
    <name type="common">Sea mussel</name>
    <dbReference type="NCBI Taxonomy" id="42192"/>
    <lineage>
        <taxon>Eukaryota</taxon>
        <taxon>Metazoa</taxon>
        <taxon>Spiralia</taxon>
        <taxon>Lophotrochozoa</taxon>
        <taxon>Mollusca</taxon>
        <taxon>Bivalvia</taxon>
        <taxon>Autobranchia</taxon>
        <taxon>Pteriomorphia</taxon>
        <taxon>Mytilida</taxon>
        <taxon>Mytiloidea</taxon>
        <taxon>Mytilidae</taxon>
        <taxon>Mytilinae</taxon>
        <taxon>Mytilus</taxon>
    </lineage>
</organism>
<evidence type="ECO:0000256" key="1">
    <source>
        <dbReference type="ARBA" id="ARBA00004496"/>
    </source>
</evidence>
<feature type="compositionally biased region" description="Basic residues" evidence="6">
    <location>
        <begin position="2111"/>
        <end position="2124"/>
    </location>
</feature>
<dbReference type="SUPFAM" id="SSF116907">
    <property type="entry name" value="Hook domain"/>
    <property type="match status" value="1"/>
</dbReference>
<feature type="coiled-coil region" evidence="5">
    <location>
        <begin position="618"/>
        <end position="663"/>
    </location>
</feature>
<feature type="region of interest" description="Disordered" evidence="6">
    <location>
        <begin position="1898"/>
        <end position="1961"/>
    </location>
</feature>
<gene>
    <name evidence="7" type="ORF">MCOR_48054</name>
</gene>
<feature type="compositionally biased region" description="Polar residues" evidence="6">
    <location>
        <begin position="2131"/>
        <end position="2140"/>
    </location>
</feature>
<feature type="coiled-coil region" evidence="5">
    <location>
        <begin position="1052"/>
        <end position="1163"/>
    </location>
</feature>
<feature type="compositionally biased region" description="Polar residues" evidence="6">
    <location>
        <begin position="1921"/>
        <end position="1930"/>
    </location>
</feature>
<feature type="coiled-coil region" evidence="5">
    <location>
        <begin position="1771"/>
        <end position="1869"/>
    </location>
</feature>
<feature type="coiled-coil region" evidence="5">
    <location>
        <begin position="393"/>
        <end position="441"/>
    </location>
</feature>
<dbReference type="OrthoDB" id="2436455at2759"/>
<dbReference type="PANTHER" id="PTHR18902:SF24">
    <property type="entry name" value="NUCLEAR MITOTIC APPARATUS PROTEIN 1"/>
    <property type="match status" value="1"/>
</dbReference>
<feature type="compositionally biased region" description="Basic and acidic residues" evidence="6">
    <location>
        <begin position="1931"/>
        <end position="1941"/>
    </location>
</feature>
<feature type="coiled-coil region" evidence="5">
    <location>
        <begin position="1206"/>
        <end position="1315"/>
    </location>
</feature>
<feature type="coiled-coil region" evidence="5">
    <location>
        <begin position="693"/>
        <end position="908"/>
    </location>
</feature>
<evidence type="ECO:0000256" key="4">
    <source>
        <dbReference type="ARBA" id="ARBA00023054"/>
    </source>
</evidence>
<keyword evidence="4 5" id="KW-0175">Coiled coil</keyword>
<feature type="coiled-coil region" evidence="5">
    <location>
        <begin position="1484"/>
        <end position="1739"/>
    </location>
</feature>
<dbReference type="InterPro" id="IPR051841">
    <property type="entry name" value="MT-Golgi_org_protein"/>
</dbReference>
<protein>
    <submittedName>
        <fullName evidence="7">Uncharacterized protein</fullName>
    </submittedName>
</protein>
<evidence type="ECO:0000313" key="7">
    <source>
        <dbReference type="EMBL" id="CAC5415353.1"/>
    </source>
</evidence>
<dbReference type="EMBL" id="CACVKT020008420">
    <property type="protein sequence ID" value="CAC5415353.1"/>
    <property type="molecule type" value="Genomic_DNA"/>
</dbReference>
<keyword evidence="3" id="KW-0597">Phosphoprotein</keyword>
<keyword evidence="2" id="KW-0963">Cytoplasm</keyword>
<dbReference type="Proteomes" id="UP000507470">
    <property type="component" value="Unassembled WGS sequence"/>
</dbReference>
<feature type="region of interest" description="Disordered" evidence="6">
    <location>
        <begin position="2061"/>
        <end position="2142"/>
    </location>
</feature>
<dbReference type="PANTHER" id="PTHR18902">
    <property type="entry name" value="NUCLEAR MITOTIC APPARATUS PROTEIN 1-RELATED"/>
    <property type="match status" value="1"/>
</dbReference>
<evidence type="ECO:0000256" key="5">
    <source>
        <dbReference type="SAM" id="Coils"/>
    </source>
</evidence>
<evidence type="ECO:0000256" key="3">
    <source>
        <dbReference type="ARBA" id="ARBA00022553"/>
    </source>
</evidence>
<feature type="coiled-coil region" evidence="5">
    <location>
        <begin position="481"/>
        <end position="592"/>
    </location>
</feature>
<feature type="coiled-coil region" evidence="5">
    <location>
        <begin position="1339"/>
        <end position="1457"/>
    </location>
</feature>